<evidence type="ECO:0000313" key="14">
    <source>
        <dbReference type="Proteomes" id="UP000602284"/>
    </source>
</evidence>
<dbReference type="InterPro" id="IPR005311">
    <property type="entry name" value="PBP_dimer"/>
</dbReference>
<dbReference type="Gene3D" id="3.90.1310.10">
    <property type="entry name" value="Penicillin-binding protein 2a (Domain 2)"/>
    <property type="match status" value="1"/>
</dbReference>
<evidence type="ECO:0000256" key="8">
    <source>
        <dbReference type="ARBA" id="ARBA00022989"/>
    </source>
</evidence>
<comment type="similarity">
    <text evidence="3">Belongs to the transpeptidase family.</text>
</comment>
<sequence>MTNLEREKHSVTGKRMNLLFLVIFISLAVLIFRLSFLQLSQGQELLKTAESNRYITQSIPAPRGLIYDRNKEELVRNKPAFTITFQRLSDDVQNPLMLDATLYDLFGMRPEELWNAMDPYGEKYSLGMARKVVKNANDKQVAYVREHADELPGFNVVVEPIRDYVDHNTASHVIGYLNNIPMDFWKDHKDEYQQTDMIGTAGVEKQYEDLLHGKDGTLKVEVNINYQPLKDKRTEDPIKGHDLVLTIDKHIQEATDKALASTVQDLHKKISTVKEGAAVAMNPKTGEILAMSSYPSFDPTWWIDGMTDKKYLEDFAPAEKNRALTELYYPGSTVKMATELIGMKEGVIRDPNTSILDPGSITIGDRTITSWAPNLGYVNAYSALAKSSNVYMIKTFQQLSGWRPGMTWSQLDDYYQNVMPGVVNKIMDYHKTFGLGEQTTGLDLPFENAGELDRVGDINDWAAASFGQNEKYNLMQLANYVSTVANNGTRMQPYLVKQIIAADNSVQNIEPKEVNKIPFTQDQIKVVQRGMYDVTHASYGTFNLLADYKPAVAGKSGTSETGRGTENSLFVGYAPFDDPTFAIAIIIPDNEHNGHSGSTLGPIAKAMLDAYFGYDKKPDDKKQEKSTTSAN</sequence>
<dbReference type="Gene3D" id="3.40.710.10">
    <property type="entry name" value="DD-peptidase/beta-lactamase superfamily"/>
    <property type="match status" value="1"/>
</dbReference>
<evidence type="ECO:0000313" key="13">
    <source>
        <dbReference type="EMBL" id="MBL0387053.1"/>
    </source>
</evidence>
<dbReference type="Pfam" id="PF03717">
    <property type="entry name" value="PBP_dimer"/>
    <property type="match status" value="1"/>
</dbReference>
<evidence type="ECO:0000256" key="5">
    <source>
        <dbReference type="ARBA" id="ARBA00022692"/>
    </source>
</evidence>
<evidence type="ECO:0000256" key="3">
    <source>
        <dbReference type="ARBA" id="ARBA00007171"/>
    </source>
</evidence>
<evidence type="ECO:0000259" key="12">
    <source>
        <dbReference type="Pfam" id="PF03717"/>
    </source>
</evidence>
<keyword evidence="5" id="KW-0812">Transmembrane</keyword>
<keyword evidence="6" id="KW-0133">Cell shape</keyword>
<dbReference type="EMBL" id="JAEQNB010000003">
    <property type="protein sequence ID" value="MBL0387053.1"/>
    <property type="molecule type" value="Genomic_DNA"/>
</dbReference>
<keyword evidence="10" id="KW-0961">Cell wall biogenesis/degradation</keyword>
<evidence type="ECO:0000256" key="10">
    <source>
        <dbReference type="ARBA" id="ARBA00023316"/>
    </source>
</evidence>
<dbReference type="InterPro" id="IPR012338">
    <property type="entry name" value="Beta-lactam/transpept-like"/>
</dbReference>
<keyword evidence="7" id="KW-0573">Peptidoglycan synthesis</keyword>
<dbReference type="InterPro" id="IPR050515">
    <property type="entry name" value="Beta-lactam/transpept"/>
</dbReference>
<dbReference type="SUPFAM" id="SSF56601">
    <property type="entry name" value="beta-lactamase/transpeptidase-like"/>
    <property type="match status" value="1"/>
</dbReference>
<gene>
    <name evidence="13" type="ORF">JJB07_10360</name>
</gene>
<dbReference type="Pfam" id="PF00905">
    <property type="entry name" value="Transpeptidase"/>
    <property type="match status" value="1"/>
</dbReference>
<keyword evidence="4" id="KW-1003">Cell membrane</keyword>
<comment type="subcellular location">
    <subcellularLocation>
        <location evidence="2">Cell membrane</location>
    </subcellularLocation>
    <subcellularLocation>
        <location evidence="1">Membrane</location>
        <topology evidence="1">Single-pass membrane protein</topology>
    </subcellularLocation>
</comment>
<organism evidence="13 14">
    <name type="scientific">Tumebacillus amylolyticus</name>
    <dbReference type="NCBI Taxonomy" id="2801339"/>
    <lineage>
        <taxon>Bacteria</taxon>
        <taxon>Bacillati</taxon>
        <taxon>Bacillota</taxon>
        <taxon>Bacilli</taxon>
        <taxon>Bacillales</taxon>
        <taxon>Alicyclobacillaceae</taxon>
        <taxon>Tumebacillus</taxon>
    </lineage>
</organism>
<keyword evidence="14" id="KW-1185">Reference proteome</keyword>
<dbReference type="SUPFAM" id="SSF56519">
    <property type="entry name" value="Penicillin binding protein dimerisation domain"/>
    <property type="match status" value="1"/>
</dbReference>
<protein>
    <recommendedName>
        <fullName evidence="15">Penicillin-binding protein 2</fullName>
    </recommendedName>
</protein>
<dbReference type="Proteomes" id="UP000602284">
    <property type="component" value="Unassembled WGS sequence"/>
</dbReference>
<proteinExistence type="inferred from homology"/>
<keyword evidence="8" id="KW-1133">Transmembrane helix</keyword>
<evidence type="ECO:0000256" key="7">
    <source>
        <dbReference type="ARBA" id="ARBA00022984"/>
    </source>
</evidence>
<dbReference type="InterPro" id="IPR036138">
    <property type="entry name" value="PBP_dimer_sf"/>
</dbReference>
<accession>A0ABS1J9V4</accession>
<comment type="caution">
    <text evidence="13">The sequence shown here is derived from an EMBL/GenBank/DDBJ whole genome shotgun (WGS) entry which is preliminary data.</text>
</comment>
<evidence type="ECO:0000256" key="2">
    <source>
        <dbReference type="ARBA" id="ARBA00004236"/>
    </source>
</evidence>
<evidence type="ECO:0000256" key="1">
    <source>
        <dbReference type="ARBA" id="ARBA00004167"/>
    </source>
</evidence>
<feature type="domain" description="Penicillin-binding protein transpeptidase" evidence="11">
    <location>
        <begin position="276"/>
        <end position="608"/>
    </location>
</feature>
<evidence type="ECO:0000256" key="6">
    <source>
        <dbReference type="ARBA" id="ARBA00022960"/>
    </source>
</evidence>
<evidence type="ECO:0000256" key="9">
    <source>
        <dbReference type="ARBA" id="ARBA00023136"/>
    </source>
</evidence>
<evidence type="ECO:0000259" key="11">
    <source>
        <dbReference type="Pfam" id="PF00905"/>
    </source>
</evidence>
<keyword evidence="9" id="KW-0472">Membrane</keyword>
<evidence type="ECO:0008006" key="15">
    <source>
        <dbReference type="Google" id="ProtNLM"/>
    </source>
</evidence>
<dbReference type="RefSeq" id="WP_201634673.1">
    <property type="nucleotide sequence ID" value="NZ_JAEQNB010000003.1"/>
</dbReference>
<dbReference type="InterPro" id="IPR001460">
    <property type="entry name" value="PCN-bd_Tpept"/>
</dbReference>
<feature type="domain" description="Penicillin-binding protein dimerisation" evidence="12">
    <location>
        <begin position="59"/>
        <end position="225"/>
    </location>
</feature>
<dbReference type="PANTHER" id="PTHR30627">
    <property type="entry name" value="PEPTIDOGLYCAN D,D-TRANSPEPTIDASE"/>
    <property type="match status" value="1"/>
</dbReference>
<dbReference type="PANTHER" id="PTHR30627:SF2">
    <property type="entry name" value="PEPTIDOGLYCAN D,D-TRANSPEPTIDASE MRDA"/>
    <property type="match status" value="1"/>
</dbReference>
<name>A0ABS1J9V4_9BACL</name>
<evidence type="ECO:0000256" key="4">
    <source>
        <dbReference type="ARBA" id="ARBA00022475"/>
    </source>
</evidence>
<reference evidence="13 14" key="1">
    <citation type="submission" date="2021-01" db="EMBL/GenBank/DDBJ databases">
        <title>Tumebacillus sp. strain ITR2 16S ribosomal RNA gene Genome sequencing and assembly.</title>
        <authorList>
            <person name="Kang M."/>
        </authorList>
    </citation>
    <scope>NUCLEOTIDE SEQUENCE [LARGE SCALE GENOMIC DNA]</scope>
    <source>
        <strain evidence="13 14">ITR2</strain>
    </source>
</reference>